<dbReference type="OrthoDB" id="7581647at2"/>
<accession>A0A175Y2X5</accession>
<gene>
    <name evidence="1" type="ORF">AVM11_17380</name>
</gene>
<evidence type="ECO:0000313" key="1">
    <source>
        <dbReference type="EMBL" id="KZB95112.1"/>
    </source>
</evidence>
<dbReference type="KEGG" id="smy:BJP26_06250"/>
<name>A0A175Y2X5_9SPHN</name>
<organism evidence="1 2">
    <name type="scientific">Sphingomonas melonis TY</name>
    <dbReference type="NCBI Taxonomy" id="621456"/>
    <lineage>
        <taxon>Bacteria</taxon>
        <taxon>Pseudomonadati</taxon>
        <taxon>Pseudomonadota</taxon>
        <taxon>Alphaproteobacteria</taxon>
        <taxon>Sphingomonadales</taxon>
        <taxon>Sphingomonadaceae</taxon>
        <taxon>Sphingomonas</taxon>
    </lineage>
</organism>
<comment type="caution">
    <text evidence="1">The sequence shown here is derived from an EMBL/GenBank/DDBJ whole genome shotgun (WGS) entry which is preliminary data.</text>
</comment>
<evidence type="ECO:0000313" key="2">
    <source>
        <dbReference type="Proteomes" id="UP000078460"/>
    </source>
</evidence>
<protein>
    <submittedName>
        <fullName evidence="1">Uncharacterized protein</fullName>
    </submittedName>
</protein>
<keyword evidence="2" id="KW-1185">Reference proteome</keyword>
<dbReference type="AlphaFoldDB" id="A0A175Y2X5"/>
<dbReference type="RefSeq" id="WP_017977689.1">
    <property type="nucleotide sequence ID" value="NZ_CP017578.1"/>
</dbReference>
<dbReference type="Proteomes" id="UP000078460">
    <property type="component" value="Unassembled WGS sequence"/>
</dbReference>
<proteinExistence type="predicted"/>
<sequence>MPTHAETQFYIHRERQERALADRTPNSDGRRVHLDMARRYAKLIAEGEAQNGSEASYTDG</sequence>
<dbReference type="GeneID" id="93796472"/>
<dbReference type="EMBL" id="LQCK02000017">
    <property type="protein sequence ID" value="KZB95112.1"/>
    <property type="molecule type" value="Genomic_DNA"/>
</dbReference>
<reference evidence="1" key="1">
    <citation type="submission" date="2016-03" db="EMBL/GenBank/DDBJ databases">
        <title>Sphingomonas melonis TY, whole genome shotgun sequencing.</title>
        <authorList>
            <person name="Wang H."/>
            <person name="Zhu P."/>
        </authorList>
    </citation>
    <scope>NUCLEOTIDE SEQUENCE [LARGE SCALE GENOMIC DNA]</scope>
    <source>
        <strain evidence="1">TY</strain>
    </source>
</reference>